<gene>
    <name evidence="3" type="ORF">RHO25_010741</name>
</gene>
<feature type="signal peptide" evidence="2">
    <location>
        <begin position="1"/>
        <end position="20"/>
    </location>
</feature>
<accession>A0ABZ0P2L7</accession>
<dbReference type="EMBL" id="CP134190">
    <property type="protein sequence ID" value="WPB06084.1"/>
    <property type="molecule type" value="Genomic_DNA"/>
</dbReference>
<dbReference type="PROSITE" id="PS51257">
    <property type="entry name" value="PROKAR_LIPOPROTEIN"/>
    <property type="match status" value="1"/>
</dbReference>
<sequence length="111" mass="12057">MQLRDHLLLGLFLTTASCGALPKIPVRYTALAAFYDGASTEAPEDAVRSAPLTHSEAVMAETRYLMEMERKHRAKGAAVLQHGDERSDWAGGSGSVEDSTLDELPKQALRT</sequence>
<name>A0ABZ0P2L7_CERBT</name>
<evidence type="ECO:0000313" key="3">
    <source>
        <dbReference type="EMBL" id="WPB06084.1"/>
    </source>
</evidence>
<dbReference type="RefSeq" id="XP_065459387.1">
    <property type="nucleotide sequence ID" value="XM_065603315.1"/>
</dbReference>
<organism evidence="3 4">
    <name type="scientific">Cercospora beticola</name>
    <name type="common">Sugarbeet leaf spot fungus</name>
    <dbReference type="NCBI Taxonomy" id="122368"/>
    <lineage>
        <taxon>Eukaryota</taxon>
        <taxon>Fungi</taxon>
        <taxon>Dikarya</taxon>
        <taxon>Ascomycota</taxon>
        <taxon>Pezizomycotina</taxon>
        <taxon>Dothideomycetes</taxon>
        <taxon>Dothideomycetidae</taxon>
        <taxon>Mycosphaerellales</taxon>
        <taxon>Mycosphaerellaceae</taxon>
        <taxon>Cercospora</taxon>
    </lineage>
</organism>
<keyword evidence="4" id="KW-1185">Reference proteome</keyword>
<dbReference type="Proteomes" id="UP001302367">
    <property type="component" value="Chromosome 7"/>
</dbReference>
<keyword evidence="2" id="KW-0732">Signal</keyword>
<evidence type="ECO:0000313" key="4">
    <source>
        <dbReference type="Proteomes" id="UP001302367"/>
    </source>
</evidence>
<feature type="region of interest" description="Disordered" evidence="1">
    <location>
        <begin position="75"/>
        <end position="111"/>
    </location>
</feature>
<protein>
    <submittedName>
        <fullName evidence="3">Uncharacterized protein</fullName>
    </submittedName>
</protein>
<evidence type="ECO:0000256" key="2">
    <source>
        <dbReference type="SAM" id="SignalP"/>
    </source>
</evidence>
<proteinExistence type="predicted"/>
<reference evidence="3 4" key="1">
    <citation type="submission" date="2023-09" db="EMBL/GenBank/DDBJ databases">
        <title>Complete-Gapless Cercospora beticola genome.</title>
        <authorList>
            <person name="Wyatt N.A."/>
            <person name="Spanner R.E."/>
            <person name="Bolton M.D."/>
        </authorList>
    </citation>
    <scope>NUCLEOTIDE SEQUENCE [LARGE SCALE GENOMIC DNA]</scope>
    <source>
        <strain evidence="3">Cb09-40</strain>
    </source>
</reference>
<dbReference type="GeneID" id="90644675"/>
<evidence type="ECO:0000256" key="1">
    <source>
        <dbReference type="SAM" id="MobiDB-lite"/>
    </source>
</evidence>
<feature type="chain" id="PRO_5046802394" evidence="2">
    <location>
        <begin position="21"/>
        <end position="111"/>
    </location>
</feature>